<name>A0ACC4CZF9_POPAL</name>
<organism evidence="1 2">
    <name type="scientific">Populus alba</name>
    <name type="common">White poplar</name>
    <dbReference type="NCBI Taxonomy" id="43335"/>
    <lineage>
        <taxon>Eukaryota</taxon>
        <taxon>Viridiplantae</taxon>
        <taxon>Streptophyta</taxon>
        <taxon>Embryophyta</taxon>
        <taxon>Tracheophyta</taxon>
        <taxon>Spermatophyta</taxon>
        <taxon>Magnoliopsida</taxon>
        <taxon>eudicotyledons</taxon>
        <taxon>Gunneridae</taxon>
        <taxon>Pentapetalae</taxon>
        <taxon>rosids</taxon>
        <taxon>fabids</taxon>
        <taxon>Malpighiales</taxon>
        <taxon>Salicaceae</taxon>
        <taxon>Saliceae</taxon>
        <taxon>Populus</taxon>
    </lineage>
</organism>
<evidence type="ECO:0000313" key="2">
    <source>
        <dbReference type="Proteomes" id="UP000309997"/>
    </source>
</evidence>
<comment type="caution">
    <text evidence="1">The sequence shown here is derived from an EMBL/GenBank/DDBJ whole genome shotgun (WGS) entry which is preliminary data.</text>
</comment>
<evidence type="ECO:0000313" key="1">
    <source>
        <dbReference type="EMBL" id="KAL3610484.1"/>
    </source>
</evidence>
<keyword evidence="2" id="KW-1185">Reference proteome</keyword>
<sequence length="75" mass="8243">MYGEAVCFTAASGDEMILLSMGRGLYEGMIVLDEIKDTVWVGAAWEKILVAALILPKGTYYMGKLLFLSPNIDTH</sequence>
<reference evidence="1 2" key="1">
    <citation type="journal article" date="2024" name="Plant Biotechnol. J.">
        <title>Genome and CRISPR/Cas9 system of a widespread forest tree (Populus alba) in the world.</title>
        <authorList>
            <person name="Liu Y.J."/>
            <person name="Jiang P.F."/>
            <person name="Han X.M."/>
            <person name="Li X.Y."/>
            <person name="Wang H.M."/>
            <person name="Wang Y.J."/>
            <person name="Wang X.X."/>
            <person name="Zeng Q.Y."/>
        </authorList>
    </citation>
    <scope>NUCLEOTIDE SEQUENCE [LARGE SCALE GENOMIC DNA]</scope>
    <source>
        <strain evidence="2">cv. PAL-ZL1</strain>
    </source>
</reference>
<dbReference type="EMBL" id="RCHU02000001">
    <property type="protein sequence ID" value="KAL3610484.1"/>
    <property type="molecule type" value="Genomic_DNA"/>
</dbReference>
<accession>A0ACC4CZF9</accession>
<dbReference type="Proteomes" id="UP000309997">
    <property type="component" value="Unassembled WGS sequence"/>
</dbReference>
<gene>
    <name evidence="1" type="ORF">D5086_001504</name>
</gene>
<proteinExistence type="predicted"/>
<protein>
    <submittedName>
        <fullName evidence="1">Uncharacterized protein</fullName>
    </submittedName>
</protein>